<proteinExistence type="inferred from homology"/>
<reference evidence="10" key="1">
    <citation type="submission" date="2020-10" db="EMBL/GenBank/DDBJ databases">
        <title>Genome-based taxonomic classification of the species Anabaenopsis elenkinii.</title>
        <authorList>
            <person name="Delbaje E."/>
            <person name="Andreote A.P.D."/>
            <person name="Pellegrinetti T.A."/>
            <person name="Cruz R.B."/>
            <person name="Branco L.H.Z."/>
            <person name="Fiore M.F."/>
        </authorList>
    </citation>
    <scope>NUCLEOTIDE SEQUENCE [LARGE SCALE GENOMIC DNA]</scope>
    <source>
        <strain evidence="10">CCIBt3563</strain>
    </source>
</reference>
<evidence type="ECO:0000313" key="9">
    <source>
        <dbReference type="EMBL" id="QOV22895.1"/>
    </source>
</evidence>
<dbReference type="SFLD" id="SFLDG00180">
    <property type="entry name" value="muconate_cycloisomerase"/>
    <property type="match status" value="1"/>
</dbReference>
<keyword evidence="3 6" id="KW-0460">Magnesium</keyword>
<evidence type="ECO:0000259" key="8">
    <source>
        <dbReference type="SMART" id="SM00922"/>
    </source>
</evidence>
<dbReference type="Proteomes" id="UP000593846">
    <property type="component" value="Chromosome"/>
</dbReference>
<feature type="binding site" evidence="6">
    <location>
        <position position="239"/>
    </location>
    <ligand>
        <name>Mg(2+)</name>
        <dbReference type="ChEBI" id="CHEBI:18420"/>
    </ligand>
</feature>
<dbReference type="Gene3D" id="3.20.20.120">
    <property type="entry name" value="Enolase-like C-terminal domain"/>
    <property type="match status" value="1"/>
</dbReference>
<dbReference type="PROSITE" id="PS00909">
    <property type="entry name" value="MR_MLE_2"/>
    <property type="match status" value="1"/>
</dbReference>
<dbReference type="GO" id="GO:0046872">
    <property type="term" value="F:metal ion binding"/>
    <property type="evidence" value="ECO:0007669"/>
    <property type="project" value="UniProtKB-KW"/>
</dbReference>
<accession>A0A7S6RDS3</accession>
<dbReference type="Gene3D" id="3.30.390.10">
    <property type="entry name" value="Enolase-like, N-terminal domain"/>
    <property type="match status" value="1"/>
</dbReference>
<sequence>MQIEIKLFTVNKRFPLTISRGTTAQTTNLWVKIFHDGIEGWGEASPFGVGNHAQSTDLIQDHLNQLAPILKTFNPLQRQQIEIILTRLQVPSSVRAALDMALFDWLGKCVELPLWQIWGLDPNVIVPTSVTIGINSPAGAKARVRDWLQFMDVRLLKVKLGNPNGINADRDMLRAVQQEAPDLQLFVDANGGWSLEDAVYMCNWLSDIGIKYVEQPLPRGQETSLAALKEKSSLPIFVDESCFTNCDIPHLANYVDGINIKLMKSGGLTEAMRMVHTARAYGLKVMFGCYSDSTLANTAAAQLAPLADYLDLDSHLNLMNDPFTGALLQEGRILPNDLPGLGVQYSAFTA</sequence>
<dbReference type="InterPro" id="IPR029017">
    <property type="entry name" value="Enolase-like_N"/>
</dbReference>
<dbReference type="GO" id="GO:0009063">
    <property type="term" value="P:amino acid catabolic process"/>
    <property type="evidence" value="ECO:0007669"/>
    <property type="project" value="InterPro"/>
</dbReference>
<feature type="binding site" evidence="6">
    <location>
        <position position="188"/>
    </location>
    <ligand>
        <name>Mg(2+)</name>
        <dbReference type="ChEBI" id="CHEBI:18420"/>
    </ligand>
</feature>
<feature type="binding site" evidence="6">
    <location>
        <position position="214"/>
    </location>
    <ligand>
        <name>Mg(2+)</name>
        <dbReference type="ChEBI" id="CHEBI:18420"/>
    </ligand>
</feature>
<evidence type="ECO:0000256" key="3">
    <source>
        <dbReference type="ARBA" id="ARBA00022842"/>
    </source>
</evidence>
<dbReference type="SMART" id="SM00922">
    <property type="entry name" value="MR_MLE"/>
    <property type="match status" value="1"/>
</dbReference>
<keyword evidence="4 7" id="KW-0413">Isomerase</keyword>
<dbReference type="SUPFAM" id="SSF54826">
    <property type="entry name" value="Enolase N-terminal domain-like"/>
    <property type="match status" value="1"/>
</dbReference>
<dbReference type="InterPro" id="IPR034593">
    <property type="entry name" value="DgoD-like"/>
</dbReference>
<dbReference type="RefSeq" id="WP_200988507.1">
    <property type="nucleotide sequence ID" value="NZ_CP063311.1"/>
</dbReference>
<comment type="similarity">
    <text evidence="1 7">Belongs to the mandelate racemase/muconate lactonizing enzyme family.</text>
</comment>
<dbReference type="InterPro" id="IPR029065">
    <property type="entry name" value="Enolase_C-like"/>
</dbReference>
<feature type="active site" description="Proton acceptor; specific for (S)-substrate epimerization" evidence="5">
    <location>
        <position position="261"/>
    </location>
</feature>
<dbReference type="InterPro" id="IPR013342">
    <property type="entry name" value="Mandelate_racemase_C"/>
</dbReference>
<dbReference type="Pfam" id="PF13378">
    <property type="entry name" value="MR_MLE_C"/>
    <property type="match status" value="1"/>
</dbReference>
<evidence type="ECO:0000256" key="6">
    <source>
        <dbReference type="PIRSR" id="PIRSR634603-3"/>
    </source>
</evidence>
<dbReference type="InterPro" id="IPR034603">
    <property type="entry name" value="Dipeptide_epimerase"/>
</dbReference>
<dbReference type="Pfam" id="PF02746">
    <property type="entry name" value="MR_MLE_N"/>
    <property type="match status" value="1"/>
</dbReference>
<dbReference type="InterPro" id="IPR013341">
    <property type="entry name" value="Mandelate_racemase_N_dom"/>
</dbReference>
<evidence type="ECO:0000256" key="4">
    <source>
        <dbReference type="ARBA" id="ARBA00023235"/>
    </source>
</evidence>
<organism evidence="9 10">
    <name type="scientific">Anabaenopsis elenkinii CCIBt3563</name>
    <dbReference type="NCBI Taxonomy" id="2779889"/>
    <lineage>
        <taxon>Bacteria</taxon>
        <taxon>Bacillati</taxon>
        <taxon>Cyanobacteriota</taxon>
        <taxon>Cyanophyceae</taxon>
        <taxon>Nostocales</taxon>
        <taxon>Nodulariaceae</taxon>
        <taxon>Anabaenopsis</taxon>
    </lineage>
</organism>
<dbReference type="GO" id="GO:0016855">
    <property type="term" value="F:racemase and epimerase activity, acting on amino acids and derivatives"/>
    <property type="evidence" value="ECO:0007669"/>
    <property type="project" value="UniProtKB-UniRule"/>
</dbReference>
<dbReference type="PANTHER" id="PTHR48080">
    <property type="entry name" value="D-GALACTONATE DEHYDRATASE-RELATED"/>
    <property type="match status" value="1"/>
</dbReference>
<evidence type="ECO:0000256" key="7">
    <source>
        <dbReference type="RuleBase" id="RU366006"/>
    </source>
</evidence>
<dbReference type="CDD" id="cd03319">
    <property type="entry name" value="L-Ala-DL-Glu_epimerase"/>
    <property type="match status" value="1"/>
</dbReference>
<keyword evidence="2 6" id="KW-0479">Metal-binding</keyword>
<comment type="cofactor">
    <cofactor evidence="6 7">
        <name>Mg(2+)</name>
        <dbReference type="ChEBI" id="CHEBI:18420"/>
    </cofactor>
    <text evidence="6 7">Binds 1 Mg(2+) ion per subunit.</text>
</comment>
<evidence type="ECO:0000256" key="5">
    <source>
        <dbReference type="PIRSR" id="PIRSR634603-1"/>
    </source>
</evidence>
<dbReference type="InterPro" id="IPR036849">
    <property type="entry name" value="Enolase-like_C_sf"/>
</dbReference>
<dbReference type="EC" id="5.1.1.-" evidence="7"/>
<dbReference type="PANTHER" id="PTHR48080:SF3">
    <property type="entry name" value="ENOLASE SUPERFAMILY MEMBER DDB_G0284701"/>
    <property type="match status" value="1"/>
</dbReference>
<evidence type="ECO:0000256" key="2">
    <source>
        <dbReference type="ARBA" id="ARBA00022723"/>
    </source>
</evidence>
<dbReference type="EMBL" id="CP063311">
    <property type="protein sequence ID" value="QOV22895.1"/>
    <property type="molecule type" value="Genomic_DNA"/>
</dbReference>
<dbReference type="AlphaFoldDB" id="A0A7S6RDS3"/>
<keyword evidence="10" id="KW-1185">Reference proteome</keyword>
<evidence type="ECO:0000313" key="10">
    <source>
        <dbReference type="Proteomes" id="UP000593846"/>
    </source>
</evidence>
<gene>
    <name evidence="9" type="ORF">IM676_00570</name>
</gene>
<name>A0A7S6RDS3_9CYAN</name>
<feature type="active site" description="Proton acceptor; specific for (R)-substrate epimerization" evidence="5">
    <location>
        <position position="159"/>
    </location>
</feature>
<evidence type="ECO:0000256" key="1">
    <source>
        <dbReference type="ARBA" id="ARBA00008031"/>
    </source>
</evidence>
<dbReference type="KEGG" id="aee:IM676_00570"/>
<dbReference type="SFLD" id="SFLDS00001">
    <property type="entry name" value="Enolase"/>
    <property type="match status" value="1"/>
</dbReference>
<dbReference type="InterPro" id="IPR018110">
    <property type="entry name" value="Mandel_Rmase/mucon_lact_enz_CS"/>
</dbReference>
<dbReference type="SFLD" id="SFLDF00010">
    <property type="entry name" value="dipeptide_epimerase"/>
    <property type="match status" value="1"/>
</dbReference>
<feature type="domain" description="Mandelate racemase/muconate lactonizing enzyme C-terminal" evidence="8">
    <location>
        <begin position="137"/>
        <end position="235"/>
    </location>
</feature>
<protein>
    <recommendedName>
        <fullName evidence="7">Dipeptide epimerase</fullName>
        <ecNumber evidence="7">5.1.1.-</ecNumber>
    </recommendedName>
</protein>
<dbReference type="SUPFAM" id="SSF51604">
    <property type="entry name" value="Enolase C-terminal domain-like"/>
    <property type="match status" value="1"/>
</dbReference>